<dbReference type="EMBL" id="JARJCN010000047">
    <property type="protein sequence ID" value="KAJ7082079.1"/>
    <property type="molecule type" value="Genomic_DNA"/>
</dbReference>
<feature type="region of interest" description="Disordered" evidence="1">
    <location>
        <begin position="365"/>
        <end position="397"/>
    </location>
</feature>
<sequence length="641" mass="70585">MRPRRRLWVSALCRPLPTHPCAVSPLRSSEADTYKRPRSPRARRGPRCEARGLLAPSHRTSRSVSFSLATSTACAYYDPAERSSARRLRTRTPSFATPPLPRCSTRRSRTPLQAQHPLAFCGTNASGHIICFPAIGVGSRRRARRPSPPSNPLPPRPCVPCPQPPARPAARTVSPANSRPKCARGSRIAAPSSLVRRLLLPPAIARDRLHRRRARPSVPVPEPHRRCRSRPWGRRARLGRSLRKPRRGTSPPRARDLRGSRTLISQRRMSSWAGKQEVANEAPAHDVGYVEAARCCDLLRQGPLAQRCARALQPRRMSLASPVPAPGPLALSNPVGRPVRPWAVTLSLSLLAFCSLKPRRRSGRRSLVSTPCAHHARRPPPISRISRARDEDKLAEPPPSHLVCAAIETPSSDLRGDNAADQVCASVPPPSHSPRETTHIPWLEICLQASRTSISGTDPLLRKVPLSFLRHKSKCESLWCILPLLYLTLSVFRVSLFPPLPSQRREHASPPEYRSAVGRRKAASLLRPSNGYFSRLGFDAASVSRSSLAARAAPKTSASTAPARGDALYARRRSARFLPPCLARRKSSDARTVCPDVVLIPPAFKNVLSSPSRTRTLAHHAEDRADTSHTRGTRSTLSPPR</sequence>
<proteinExistence type="predicted"/>
<feature type="compositionally biased region" description="Basic residues" evidence="1">
    <location>
        <begin position="225"/>
        <end position="247"/>
    </location>
</feature>
<organism evidence="2 3">
    <name type="scientific">Mycena belliarum</name>
    <dbReference type="NCBI Taxonomy" id="1033014"/>
    <lineage>
        <taxon>Eukaryota</taxon>
        <taxon>Fungi</taxon>
        <taxon>Dikarya</taxon>
        <taxon>Basidiomycota</taxon>
        <taxon>Agaricomycotina</taxon>
        <taxon>Agaricomycetes</taxon>
        <taxon>Agaricomycetidae</taxon>
        <taxon>Agaricales</taxon>
        <taxon>Marasmiineae</taxon>
        <taxon>Mycenaceae</taxon>
        <taxon>Mycena</taxon>
    </lineage>
</organism>
<dbReference type="Proteomes" id="UP001222325">
    <property type="component" value="Unassembled WGS sequence"/>
</dbReference>
<feature type="region of interest" description="Disordered" evidence="1">
    <location>
        <begin position="210"/>
        <end position="259"/>
    </location>
</feature>
<feature type="region of interest" description="Disordered" evidence="1">
    <location>
        <begin position="140"/>
        <end position="186"/>
    </location>
</feature>
<dbReference type="AlphaFoldDB" id="A0AAD6U1Z9"/>
<name>A0AAD6U1Z9_9AGAR</name>
<feature type="region of interest" description="Disordered" evidence="1">
    <location>
        <begin position="24"/>
        <end position="46"/>
    </location>
</feature>
<feature type="region of interest" description="Disordered" evidence="1">
    <location>
        <begin position="611"/>
        <end position="641"/>
    </location>
</feature>
<comment type="caution">
    <text evidence="2">The sequence shown here is derived from an EMBL/GenBank/DDBJ whole genome shotgun (WGS) entry which is preliminary data.</text>
</comment>
<reference evidence="2" key="1">
    <citation type="submission" date="2023-03" db="EMBL/GenBank/DDBJ databases">
        <title>Massive genome expansion in bonnet fungi (Mycena s.s.) driven by repeated elements and novel gene families across ecological guilds.</title>
        <authorList>
            <consortium name="Lawrence Berkeley National Laboratory"/>
            <person name="Harder C.B."/>
            <person name="Miyauchi S."/>
            <person name="Viragh M."/>
            <person name="Kuo A."/>
            <person name="Thoen E."/>
            <person name="Andreopoulos B."/>
            <person name="Lu D."/>
            <person name="Skrede I."/>
            <person name="Drula E."/>
            <person name="Henrissat B."/>
            <person name="Morin E."/>
            <person name="Kohler A."/>
            <person name="Barry K."/>
            <person name="LaButti K."/>
            <person name="Morin E."/>
            <person name="Salamov A."/>
            <person name="Lipzen A."/>
            <person name="Mereny Z."/>
            <person name="Hegedus B."/>
            <person name="Baldrian P."/>
            <person name="Stursova M."/>
            <person name="Weitz H."/>
            <person name="Taylor A."/>
            <person name="Grigoriev I.V."/>
            <person name="Nagy L.G."/>
            <person name="Martin F."/>
            <person name="Kauserud H."/>
        </authorList>
    </citation>
    <scope>NUCLEOTIDE SEQUENCE</scope>
    <source>
        <strain evidence="2">CBHHK173m</strain>
    </source>
</reference>
<feature type="compositionally biased region" description="Basic and acidic residues" evidence="1">
    <location>
        <begin position="619"/>
        <end position="629"/>
    </location>
</feature>
<feature type="compositionally biased region" description="Basic residues" evidence="1">
    <location>
        <begin position="36"/>
        <end position="45"/>
    </location>
</feature>
<evidence type="ECO:0000256" key="1">
    <source>
        <dbReference type="SAM" id="MobiDB-lite"/>
    </source>
</evidence>
<feature type="compositionally biased region" description="Pro residues" evidence="1">
    <location>
        <begin position="146"/>
        <end position="167"/>
    </location>
</feature>
<evidence type="ECO:0000313" key="2">
    <source>
        <dbReference type="EMBL" id="KAJ7082079.1"/>
    </source>
</evidence>
<protein>
    <submittedName>
        <fullName evidence="2">Uncharacterized protein</fullName>
    </submittedName>
</protein>
<accession>A0AAD6U1Z9</accession>
<gene>
    <name evidence="2" type="ORF">B0H15DRAFT_932785</name>
</gene>
<keyword evidence="3" id="KW-1185">Reference proteome</keyword>
<evidence type="ECO:0000313" key="3">
    <source>
        <dbReference type="Proteomes" id="UP001222325"/>
    </source>
</evidence>